<dbReference type="Proteomes" id="UP000603141">
    <property type="component" value="Unassembled WGS sequence"/>
</dbReference>
<dbReference type="GO" id="GO:0046872">
    <property type="term" value="F:metal ion binding"/>
    <property type="evidence" value="ECO:0007669"/>
    <property type="project" value="UniProtKB-UniRule"/>
</dbReference>
<dbReference type="GO" id="GO:0016787">
    <property type="term" value="F:hydrolase activity"/>
    <property type="evidence" value="ECO:0007669"/>
    <property type="project" value="UniProtKB-KW"/>
</dbReference>
<evidence type="ECO:0000256" key="4">
    <source>
        <dbReference type="ARBA" id="ARBA00022723"/>
    </source>
</evidence>
<evidence type="ECO:0000256" key="3">
    <source>
        <dbReference type="ARBA" id="ARBA00022722"/>
    </source>
</evidence>
<keyword evidence="8 9" id="KW-0051">Antiviral defense</keyword>
<dbReference type="AlphaFoldDB" id="A0A934S4X3"/>
<reference evidence="10" key="1">
    <citation type="submission" date="2021-01" db="EMBL/GenBank/DDBJ databases">
        <title>Modified the classification status of verrucomicrobia.</title>
        <authorList>
            <person name="Feng X."/>
        </authorList>
    </citation>
    <scope>NUCLEOTIDE SEQUENCE</scope>
    <source>
        <strain evidence="10">KCTC 22041</strain>
    </source>
</reference>
<evidence type="ECO:0000256" key="6">
    <source>
        <dbReference type="ARBA" id="ARBA00022801"/>
    </source>
</evidence>
<dbReference type="EMBL" id="JAENIJ010000002">
    <property type="protein sequence ID" value="MBK1881219.1"/>
    <property type="molecule type" value="Genomic_DNA"/>
</dbReference>
<comment type="similarity">
    <text evidence="2 9">Belongs to the CRISPR-associated endoribonuclease Cas2 protein family.</text>
</comment>
<dbReference type="InterPro" id="IPR019199">
    <property type="entry name" value="Virulence_VapD/CRISPR_Cas2"/>
</dbReference>
<evidence type="ECO:0000256" key="5">
    <source>
        <dbReference type="ARBA" id="ARBA00022759"/>
    </source>
</evidence>
<dbReference type="Gene3D" id="3.30.70.240">
    <property type="match status" value="1"/>
</dbReference>
<evidence type="ECO:0000313" key="11">
    <source>
        <dbReference type="Proteomes" id="UP000603141"/>
    </source>
</evidence>
<dbReference type="GO" id="GO:0004521">
    <property type="term" value="F:RNA endonuclease activity"/>
    <property type="evidence" value="ECO:0007669"/>
    <property type="project" value="InterPro"/>
</dbReference>
<accession>A0A934S4X3</accession>
<evidence type="ECO:0000313" key="10">
    <source>
        <dbReference type="EMBL" id="MBK1881219.1"/>
    </source>
</evidence>
<organism evidence="10 11">
    <name type="scientific">Luteolibacter pohnpeiensis</name>
    <dbReference type="NCBI Taxonomy" id="454153"/>
    <lineage>
        <taxon>Bacteria</taxon>
        <taxon>Pseudomonadati</taxon>
        <taxon>Verrucomicrobiota</taxon>
        <taxon>Verrucomicrobiia</taxon>
        <taxon>Verrucomicrobiales</taxon>
        <taxon>Verrucomicrobiaceae</taxon>
        <taxon>Luteolibacter</taxon>
    </lineage>
</organism>
<evidence type="ECO:0000256" key="8">
    <source>
        <dbReference type="ARBA" id="ARBA00023118"/>
    </source>
</evidence>
<dbReference type="NCBIfam" id="TIGR01573">
    <property type="entry name" value="cas2"/>
    <property type="match status" value="1"/>
</dbReference>
<dbReference type="EC" id="3.1.-.-" evidence="9"/>
<keyword evidence="7 9" id="KW-0460">Magnesium</keyword>
<dbReference type="SUPFAM" id="SSF143430">
    <property type="entry name" value="TTP0101/SSO1404-like"/>
    <property type="match status" value="1"/>
</dbReference>
<dbReference type="RefSeq" id="WP_200267179.1">
    <property type="nucleotide sequence ID" value="NZ_JAENIJ010000002.1"/>
</dbReference>
<dbReference type="Pfam" id="PF09827">
    <property type="entry name" value="CRISPR_Cas2"/>
    <property type="match status" value="1"/>
</dbReference>
<dbReference type="InterPro" id="IPR021127">
    <property type="entry name" value="CRISPR_associated_Cas2"/>
</dbReference>
<evidence type="ECO:0000256" key="7">
    <source>
        <dbReference type="ARBA" id="ARBA00022842"/>
    </source>
</evidence>
<keyword evidence="6 9" id="KW-0378">Hydrolase</keyword>
<sequence length="111" mass="13094">MDPNPYKMGWLMVAFDLPVVTKEERKRATDFRKFLLDDGFQMIQFSVYVRPCVTFARQETHLRRIRLAVPNEGSVRALYITKAQWERAFIIHGKPSTEVPPEELPEQTLLW</sequence>
<keyword evidence="3 9" id="KW-0540">Nuclease</keyword>
<keyword evidence="5 9" id="KW-0255">Endonuclease</keyword>
<evidence type="ECO:0000256" key="2">
    <source>
        <dbReference type="ARBA" id="ARBA00009959"/>
    </source>
</evidence>
<comment type="cofactor">
    <cofactor evidence="1 9">
        <name>Mg(2+)</name>
        <dbReference type="ChEBI" id="CHEBI:18420"/>
    </cofactor>
</comment>
<protein>
    <recommendedName>
        <fullName evidence="9">CRISPR-associated endoribonuclease Cas2</fullName>
        <ecNumber evidence="9">3.1.-.-</ecNumber>
    </recommendedName>
</protein>
<keyword evidence="11" id="KW-1185">Reference proteome</keyword>
<dbReference type="GO" id="GO:0043571">
    <property type="term" value="P:maintenance of CRISPR repeat elements"/>
    <property type="evidence" value="ECO:0007669"/>
    <property type="project" value="UniProtKB-UniRule"/>
</dbReference>
<gene>
    <name evidence="9 10" type="primary">cas2</name>
    <name evidence="10" type="ORF">JIN85_02265</name>
</gene>
<feature type="binding site" evidence="9">
    <location>
        <position position="16"/>
    </location>
    <ligand>
        <name>Mg(2+)</name>
        <dbReference type="ChEBI" id="CHEBI:18420"/>
        <note>catalytic</note>
    </ligand>
</feature>
<dbReference type="GO" id="GO:0051607">
    <property type="term" value="P:defense response to virus"/>
    <property type="evidence" value="ECO:0007669"/>
    <property type="project" value="UniProtKB-UniRule"/>
</dbReference>
<keyword evidence="4 9" id="KW-0479">Metal-binding</keyword>
<dbReference type="HAMAP" id="MF_01471">
    <property type="entry name" value="Cas2"/>
    <property type="match status" value="1"/>
</dbReference>
<proteinExistence type="inferred from homology"/>
<comment type="caution">
    <text evidence="10">The sequence shown here is derived from an EMBL/GenBank/DDBJ whole genome shotgun (WGS) entry which is preliminary data.</text>
</comment>
<evidence type="ECO:0000256" key="9">
    <source>
        <dbReference type="HAMAP-Rule" id="MF_01471"/>
    </source>
</evidence>
<name>A0A934S4X3_9BACT</name>
<evidence type="ECO:0000256" key="1">
    <source>
        <dbReference type="ARBA" id="ARBA00001946"/>
    </source>
</evidence>
<comment type="function">
    <text evidence="9">CRISPR (clustered regularly interspaced short palindromic repeat), is an adaptive immune system that provides protection against mobile genetic elements (viruses, transposable elements and conjugative plasmids). CRISPR clusters contain sequences complementary to antecedent mobile elements and target invading nucleic acids. CRISPR clusters are transcribed and processed into CRISPR RNA (crRNA). Functions as a ssRNA-specific endoribonuclease. Involved in the integration of spacer DNA into the CRISPR cassette.</text>
</comment>
<comment type="subunit">
    <text evidence="9">Homodimer, forms a heterotetramer with a Cas1 homodimer.</text>
</comment>